<feature type="transmembrane region" description="Helical" evidence="8">
    <location>
        <begin position="115"/>
        <end position="137"/>
    </location>
</feature>
<keyword evidence="6 8" id="KW-0472">Membrane</keyword>
<evidence type="ECO:0000313" key="10">
    <source>
        <dbReference type="Proteomes" id="UP001240984"/>
    </source>
</evidence>
<feature type="compositionally biased region" description="Basic and acidic residues" evidence="7">
    <location>
        <begin position="213"/>
        <end position="228"/>
    </location>
</feature>
<evidence type="ECO:0000256" key="3">
    <source>
        <dbReference type="ARBA" id="ARBA00022475"/>
    </source>
</evidence>
<comment type="similarity">
    <text evidence="2">Belongs to the DedA family.</text>
</comment>
<organism evidence="9 10">
    <name type="scientific">Catenuloplanes nepalensis</name>
    <dbReference type="NCBI Taxonomy" id="587533"/>
    <lineage>
        <taxon>Bacteria</taxon>
        <taxon>Bacillati</taxon>
        <taxon>Actinomycetota</taxon>
        <taxon>Actinomycetes</taxon>
        <taxon>Micromonosporales</taxon>
        <taxon>Micromonosporaceae</taxon>
        <taxon>Catenuloplanes</taxon>
    </lineage>
</organism>
<evidence type="ECO:0000313" key="9">
    <source>
        <dbReference type="EMBL" id="MDP9794796.1"/>
    </source>
</evidence>
<dbReference type="PANTHER" id="PTHR42709:SF6">
    <property type="entry name" value="UNDECAPRENYL PHOSPHATE TRANSPORTER A"/>
    <property type="match status" value="1"/>
</dbReference>
<feature type="transmembrane region" description="Helical" evidence="8">
    <location>
        <begin position="149"/>
        <end position="169"/>
    </location>
</feature>
<evidence type="ECO:0000256" key="1">
    <source>
        <dbReference type="ARBA" id="ARBA00004651"/>
    </source>
</evidence>
<keyword evidence="3" id="KW-1003">Cell membrane</keyword>
<proteinExistence type="inferred from homology"/>
<feature type="transmembrane region" description="Helical" evidence="8">
    <location>
        <begin position="6"/>
        <end position="26"/>
    </location>
</feature>
<comment type="subcellular location">
    <subcellularLocation>
        <location evidence="1">Cell membrane</location>
        <topology evidence="1">Multi-pass membrane protein</topology>
    </subcellularLocation>
</comment>
<keyword evidence="4 8" id="KW-0812">Transmembrane</keyword>
<gene>
    <name evidence="9" type="ORF">J2S43_003308</name>
</gene>
<evidence type="ECO:0000256" key="5">
    <source>
        <dbReference type="ARBA" id="ARBA00022989"/>
    </source>
</evidence>
<dbReference type="EMBL" id="JAUSRA010000001">
    <property type="protein sequence ID" value="MDP9794796.1"/>
    <property type="molecule type" value="Genomic_DNA"/>
</dbReference>
<feature type="transmembrane region" description="Helical" evidence="8">
    <location>
        <begin position="33"/>
        <end position="54"/>
    </location>
</feature>
<accession>A0ABT9MUU9</accession>
<evidence type="ECO:0000256" key="6">
    <source>
        <dbReference type="ARBA" id="ARBA00023136"/>
    </source>
</evidence>
<reference evidence="9 10" key="1">
    <citation type="submission" date="2023-07" db="EMBL/GenBank/DDBJ databases">
        <title>Sequencing the genomes of 1000 actinobacteria strains.</title>
        <authorList>
            <person name="Klenk H.-P."/>
        </authorList>
    </citation>
    <scope>NUCLEOTIDE SEQUENCE [LARGE SCALE GENOMIC DNA]</scope>
    <source>
        <strain evidence="9 10">DSM 44710</strain>
    </source>
</reference>
<keyword evidence="10" id="KW-1185">Reference proteome</keyword>
<dbReference type="PANTHER" id="PTHR42709">
    <property type="entry name" value="ALKALINE PHOSPHATASE LIKE PROTEIN"/>
    <property type="match status" value="1"/>
</dbReference>
<feature type="compositionally biased region" description="Basic and acidic residues" evidence="7">
    <location>
        <begin position="184"/>
        <end position="193"/>
    </location>
</feature>
<keyword evidence="5 8" id="KW-1133">Transmembrane helix</keyword>
<evidence type="ECO:0000256" key="2">
    <source>
        <dbReference type="ARBA" id="ARBA00010792"/>
    </source>
</evidence>
<name>A0ABT9MUU9_9ACTN</name>
<feature type="region of interest" description="Disordered" evidence="7">
    <location>
        <begin position="184"/>
        <end position="228"/>
    </location>
</feature>
<sequence>MDTYTWIGPLVLVEGPAATVAAGSLVGAGAARFLPVWGIVVLADVAGDSLLYLAGRWSRHPRVSALLARIGFTSRRAAGVTRSLPRLVITAKLVDVLAMPAFVAAGVARIPYRRFAAWVTAGSAVRAAVLIGAGALLGTRLTGLLDLPGGFLLLTAAVAGPVLLTHLLLNRLFRHLAKRRDLTEAGEPTETRDLTATGEPTETRELTATGEPTETRELTETREFAETR</sequence>
<evidence type="ECO:0000256" key="4">
    <source>
        <dbReference type="ARBA" id="ARBA00022692"/>
    </source>
</evidence>
<dbReference type="Proteomes" id="UP001240984">
    <property type="component" value="Unassembled WGS sequence"/>
</dbReference>
<dbReference type="InterPro" id="IPR051311">
    <property type="entry name" value="DedA_domain"/>
</dbReference>
<comment type="caution">
    <text evidence="9">The sequence shown here is derived from an EMBL/GenBank/DDBJ whole genome shotgun (WGS) entry which is preliminary data.</text>
</comment>
<dbReference type="RefSeq" id="WP_306830074.1">
    <property type="nucleotide sequence ID" value="NZ_JAUSRA010000001.1"/>
</dbReference>
<evidence type="ECO:0000256" key="8">
    <source>
        <dbReference type="SAM" id="Phobius"/>
    </source>
</evidence>
<evidence type="ECO:0000256" key="7">
    <source>
        <dbReference type="SAM" id="MobiDB-lite"/>
    </source>
</evidence>
<protein>
    <submittedName>
        <fullName evidence="9">Membrane protein DedA with SNARE-associated domain</fullName>
    </submittedName>
</protein>